<dbReference type="OrthoDB" id="2403434at2759"/>
<dbReference type="InterPro" id="IPR053215">
    <property type="entry name" value="TKL_Ser/Thr_kinase"/>
</dbReference>
<dbReference type="PROSITE" id="PS50011">
    <property type="entry name" value="PROTEIN_KINASE_DOM"/>
    <property type="match status" value="1"/>
</dbReference>
<feature type="non-terminal residue" evidence="2">
    <location>
        <position position="1"/>
    </location>
</feature>
<evidence type="ECO:0000313" key="3">
    <source>
        <dbReference type="Proteomes" id="UP000789405"/>
    </source>
</evidence>
<dbReference type="InterPro" id="IPR000719">
    <property type="entry name" value="Prot_kinase_dom"/>
</dbReference>
<dbReference type="Pfam" id="PF07714">
    <property type="entry name" value="PK_Tyr_Ser-Thr"/>
    <property type="match status" value="1"/>
</dbReference>
<dbReference type="InterPro" id="IPR011009">
    <property type="entry name" value="Kinase-like_dom_sf"/>
</dbReference>
<dbReference type="AlphaFoldDB" id="A0A9N9FE05"/>
<evidence type="ECO:0000313" key="2">
    <source>
        <dbReference type="EMBL" id="CAG8528849.1"/>
    </source>
</evidence>
<dbReference type="PANTHER" id="PTHR45756">
    <property type="entry name" value="PALMITOYLTRANSFERASE"/>
    <property type="match status" value="1"/>
</dbReference>
<dbReference type="SUPFAM" id="SSF56112">
    <property type="entry name" value="Protein kinase-like (PK-like)"/>
    <property type="match status" value="1"/>
</dbReference>
<reference evidence="2" key="1">
    <citation type="submission" date="2021-06" db="EMBL/GenBank/DDBJ databases">
        <authorList>
            <person name="Kallberg Y."/>
            <person name="Tangrot J."/>
            <person name="Rosling A."/>
        </authorList>
    </citation>
    <scope>NUCLEOTIDE SEQUENCE</scope>
    <source>
        <strain evidence="2">MA453B</strain>
    </source>
</reference>
<name>A0A9N9FE05_9GLOM</name>
<feature type="domain" description="Protein kinase" evidence="1">
    <location>
        <begin position="1"/>
        <end position="125"/>
    </location>
</feature>
<dbReference type="Gene3D" id="1.10.510.10">
    <property type="entry name" value="Transferase(Phosphotransferase) domain 1"/>
    <property type="match status" value="1"/>
</dbReference>
<evidence type="ECO:0000259" key="1">
    <source>
        <dbReference type="PROSITE" id="PS50011"/>
    </source>
</evidence>
<dbReference type="GO" id="GO:0005524">
    <property type="term" value="F:ATP binding"/>
    <property type="evidence" value="ECO:0007669"/>
    <property type="project" value="InterPro"/>
</dbReference>
<dbReference type="Proteomes" id="UP000789405">
    <property type="component" value="Unassembled WGS sequence"/>
</dbReference>
<dbReference type="InterPro" id="IPR001245">
    <property type="entry name" value="Ser-Thr/Tyr_kinase_cat_dom"/>
</dbReference>
<gene>
    <name evidence="2" type="ORF">DERYTH_LOCUS4242</name>
</gene>
<sequence>NSENILVHEEKMMIAYSIPDQSIDKIHIPYVAPEVLHTKQYTREADIYSLGIILYEITTGLSPYYNILHDVNLEMKICNGIRPEFPNTTSNLISQIISRCWDAEPSRRPNIEELKDELVQLHSTIEEN</sequence>
<dbReference type="GO" id="GO:0004672">
    <property type="term" value="F:protein kinase activity"/>
    <property type="evidence" value="ECO:0007669"/>
    <property type="project" value="InterPro"/>
</dbReference>
<dbReference type="PANTHER" id="PTHR45756:SF1">
    <property type="entry name" value="PROTEIN KINASE DOMAIN CONTAINING PROTEIN"/>
    <property type="match status" value="1"/>
</dbReference>
<protein>
    <submittedName>
        <fullName evidence="2">1449_t:CDS:1</fullName>
    </submittedName>
</protein>
<proteinExistence type="predicted"/>
<accession>A0A9N9FE05</accession>
<keyword evidence="3" id="KW-1185">Reference proteome</keyword>
<dbReference type="EMBL" id="CAJVPY010001601">
    <property type="protein sequence ID" value="CAG8528849.1"/>
    <property type="molecule type" value="Genomic_DNA"/>
</dbReference>
<comment type="caution">
    <text evidence="2">The sequence shown here is derived from an EMBL/GenBank/DDBJ whole genome shotgun (WGS) entry which is preliminary data.</text>
</comment>
<organism evidence="2 3">
    <name type="scientific">Dentiscutata erythropus</name>
    <dbReference type="NCBI Taxonomy" id="1348616"/>
    <lineage>
        <taxon>Eukaryota</taxon>
        <taxon>Fungi</taxon>
        <taxon>Fungi incertae sedis</taxon>
        <taxon>Mucoromycota</taxon>
        <taxon>Glomeromycotina</taxon>
        <taxon>Glomeromycetes</taxon>
        <taxon>Diversisporales</taxon>
        <taxon>Gigasporaceae</taxon>
        <taxon>Dentiscutata</taxon>
    </lineage>
</organism>